<proteinExistence type="predicted"/>
<evidence type="ECO:0000313" key="2">
    <source>
        <dbReference type="Proteomes" id="UP000054630"/>
    </source>
</evidence>
<dbReference type="AlphaFoldDB" id="A0A0V0RF08"/>
<organism evidence="1 2">
    <name type="scientific">Trichinella nelsoni</name>
    <dbReference type="NCBI Taxonomy" id="6336"/>
    <lineage>
        <taxon>Eukaryota</taxon>
        <taxon>Metazoa</taxon>
        <taxon>Ecdysozoa</taxon>
        <taxon>Nematoda</taxon>
        <taxon>Enoplea</taxon>
        <taxon>Dorylaimia</taxon>
        <taxon>Trichinellida</taxon>
        <taxon>Trichinellidae</taxon>
        <taxon>Trichinella</taxon>
    </lineage>
</organism>
<evidence type="ECO:0000313" key="1">
    <source>
        <dbReference type="EMBL" id="KRX13042.1"/>
    </source>
</evidence>
<keyword evidence="2" id="KW-1185">Reference proteome</keyword>
<sequence>MKLILKADRWNGSAAVCEPASVSGNSRTIMLIAIQLTAIFSAHLALSAQAILKPTHQPSVEYEHADHHSMETKQATKRMCFSLLGQLTLYISASLLDFLNNDSNRLDVHRLQLQLAGRHAVV</sequence>
<gene>
    <name evidence="1" type="ORF">T07_3570</name>
</gene>
<dbReference type="Proteomes" id="UP000054630">
    <property type="component" value="Unassembled WGS sequence"/>
</dbReference>
<comment type="caution">
    <text evidence="1">The sequence shown here is derived from an EMBL/GenBank/DDBJ whole genome shotgun (WGS) entry which is preliminary data.</text>
</comment>
<accession>A0A0V0RF08</accession>
<dbReference type="EMBL" id="JYDL01000229">
    <property type="protein sequence ID" value="KRX13042.1"/>
    <property type="molecule type" value="Genomic_DNA"/>
</dbReference>
<reference evidence="1 2" key="1">
    <citation type="submission" date="2015-01" db="EMBL/GenBank/DDBJ databases">
        <title>Evolution of Trichinella species and genotypes.</title>
        <authorList>
            <person name="Korhonen P.K."/>
            <person name="Edoardo P."/>
            <person name="Giuseppe L.R."/>
            <person name="Gasser R.B."/>
        </authorList>
    </citation>
    <scope>NUCLEOTIDE SEQUENCE [LARGE SCALE GENOMIC DNA]</scope>
    <source>
        <strain evidence="1">ISS37</strain>
    </source>
</reference>
<name>A0A0V0RF08_9BILA</name>
<protein>
    <submittedName>
        <fullName evidence="1">Uncharacterized protein</fullName>
    </submittedName>
</protein>